<dbReference type="Gene3D" id="1.10.3720.10">
    <property type="entry name" value="MetI-like"/>
    <property type="match status" value="1"/>
</dbReference>
<dbReference type="Proteomes" id="UP000256650">
    <property type="component" value="Unassembled WGS sequence"/>
</dbReference>
<feature type="domain" description="ABC transmembrane type-1" evidence="6">
    <location>
        <begin position="68"/>
        <end position="278"/>
    </location>
</feature>
<dbReference type="RefSeq" id="WP_115552004.1">
    <property type="nucleotide sequence ID" value="NZ_CAONBV010000054.1"/>
</dbReference>
<keyword evidence="3 5" id="KW-1133">Transmembrane helix</keyword>
<proteinExistence type="inferred from homology"/>
<evidence type="ECO:0000313" key="7">
    <source>
        <dbReference type="EMBL" id="RDU62170.1"/>
    </source>
</evidence>
<feature type="transmembrane region" description="Helical" evidence="5">
    <location>
        <begin position="44"/>
        <end position="65"/>
    </location>
</feature>
<dbReference type="Pfam" id="PF00528">
    <property type="entry name" value="BPD_transp_1"/>
    <property type="match status" value="1"/>
</dbReference>
<accession>A0A3D8IAJ1</accession>
<evidence type="ECO:0000256" key="5">
    <source>
        <dbReference type="RuleBase" id="RU363032"/>
    </source>
</evidence>
<dbReference type="OrthoDB" id="9807065at2"/>
<dbReference type="EMBL" id="NXLS01000008">
    <property type="protein sequence ID" value="RDU62170.1"/>
    <property type="molecule type" value="Genomic_DNA"/>
</dbReference>
<feature type="transmembrane region" description="Helical" evidence="5">
    <location>
        <begin position="7"/>
        <end position="32"/>
    </location>
</feature>
<feature type="transmembrane region" description="Helical" evidence="5">
    <location>
        <begin position="205"/>
        <end position="229"/>
    </location>
</feature>
<dbReference type="GO" id="GO:0055085">
    <property type="term" value="P:transmembrane transport"/>
    <property type="evidence" value="ECO:0007669"/>
    <property type="project" value="InterPro"/>
</dbReference>
<protein>
    <submittedName>
        <fullName evidence="7">Phosphate ABC transporter permease</fullName>
    </submittedName>
</protein>
<dbReference type="InterPro" id="IPR035906">
    <property type="entry name" value="MetI-like_sf"/>
</dbReference>
<keyword evidence="4 5" id="KW-0472">Membrane</keyword>
<keyword evidence="5" id="KW-0813">Transport</keyword>
<dbReference type="PROSITE" id="PS50928">
    <property type="entry name" value="ABC_TM1"/>
    <property type="match status" value="1"/>
</dbReference>
<comment type="subcellular location">
    <subcellularLocation>
        <location evidence="1 5">Cell membrane</location>
        <topology evidence="1 5">Multi-pass membrane protein</topology>
    </subcellularLocation>
</comment>
<feature type="transmembrane region" description="Helical" evidence="5">
    <location>
        <begin position="143"/>
        <end position="161"/>
    </location>
</feature>
<dbReference type="AlphaFoldDB" id="A0A3D8IAJ1"/>
<dbReference type="PANTHER" id="PTHR43470:SF3">
    <property type="entry name" value="PHOSPHATE TRANSPORT SYSTEM PERMEASE PROTEIN PSTA-RELATED"/>
    <property type="match status" value="1"/>
</dbReference>
<comment type="caution">
    <text evidence="7">The sequence shown here is derived from an EMBL/GenBank/DDBJ whole genome shotgun (WGS) entry which is preliminary data.</text>
</comment>
<comment type="similarity">
    <text evidence="5">Belongs to the binding-protein-dependent transport system permease family.</text>
</comment>
<feature type="transmembrane region" description="Helical" evidence="5">
    <location>
        <begin position="72"/>
        <end position="97"/>
    </location>
</feature>
<organism evidence="7 8">
    <name type="scientific">Helicobacter ganmani</name>
    <dbReference type="NCBI Taxonomy" id="60246"/>
    <lineage>
        <taxon>Bacteria</taxon>
        <taxon>Pseudomonadati</taxon>
        <taxon>Campylobacterota</taxon>
        <taxon>Epsilonproteobacteria</taxon>
        <taxon>Campylobacterales</taxon>
        <taxon>Helicobacteraceae</taxon>
        <taxon>Helicobacter</taxon>
    </lineage>
</organism>
<reference evidence="7 8" key="1">
    <citation type="submission" date="2018-04" db="EMBL/GenBank/DDBJ databases">
        <title>Novel Campyloabacter and Helicobacter Species and Strains.</title>
        <authorList>
            <person name="Mannion A.J."/>
            <person name="Shen Z."/>
            <person name="Fox J.G."/>
        </authorList>
    </citation>
    <scope>NUCLEOTIDE SEQUENCE [LARGE SCALE GENOMIC DNA]</scope>
    <source>
        <strain evidence="7 8">MIT 99-5101</strain>
    </source>
</reference>
<evidence type="ECO:0000256" key="4">
    <source>
        <dbReference type="ARBA" id="ARBA00023136"/>
    </source>
</evidence>
<name>A0A3D8IAJ1_9HELI</name>
<evidence type="ECO:0000313" key="8">
    <source>
        <dbReference type="Proteomes" id="UP000256650"/>
    </source>
</evidence>
<keyword evidence="2 5" id="KW-0812">Transmembrane</keyword>
<keyword evidence="8" id="KW-1185">Reference proteome</keyword>
<dbReference type="GeneID" id="82536155"/>
<evidence type="ECO:0000256" key="2">
    <source>
        <dbReference type="ARBA" id="ARBA00022692"/>
    </source>
</evidence>
<dbReference type="GO" id="GO:0005886">
    <property type="term" value="C:plasma membrane"/>
    <property type="evidence" value="ECO:0007669"/>
    <property type="project" value="UniProtKB-SubCell"/>
</dbReference>
<dbReference type="PANTHER" id="PTHR43470">
    <property type="entry name" value="PHOSPHATE TRANSPORT SYSTEM PERMEASE PROTEIN PSTA-RELATED"/>
    <property type="match status" value="1"/>
</dbReference>
<evidence type="ECO:0000256" key="1">
    <source>
        <dbReference type="ARBA" id="ARBA00004651"/>
    </source>
</evidence>
<evidence type="ECO:0000259" key="6">
    <source>
        <dbReference type="PROSITE" id="PS50928"/>
    </source>
</evidence>
<feature type="transmembrane region" description="Helical" evidence="5">
    <location>
        <begin position="103"/>
        <end position="131"/>
    </location>
</feature>
<dbReference type="InterPro" id="IPR000515">
    <property type="entry name" value="MetI-like"/>
</dbReference>
<gene>
    <name evidence="7" type="ORF">CQA43_07650</name>
</gene>
<dbReference type="SUPFAM" id="SSF161098">
    <property type="entry name" value="MetI-like"/>
    <property type="match status" value="1"/>
</dbReference>
<evidence type="ECO:0000256" key="3">
    <source>
        <dbReference type="ARBA" id="ARBA00022989"/>
    </source>
</evidence>
<feature type="transmembrane region" description="Helical" evidence="5">
    <location>
        <begin position="260"/>
        <end position="281"/>
    </location>
</feature>
<sequence length="292" mass="31456">MKRKIANVFYLLSLLSSTCVVLVVCSLLLWVFWRGISVLDLQLFFGNTAPLSAILGKAAVFNGIFPAILGTLWLVILSLLFAIIPGIGCGIYLAYYANAFEKWFLNTMVDILAGIPSVIMGLFGFLSILWLKNHLLPEANSCLLLAACCLALLVLPTLIATTKEALLSVPQDLMLNALGLGLPKGKILWYFLLPEARNGILSGAILALGRVAEDTAVVMFVGAVANAGLPNGLLGKFESLSFYIYYNSQNYQTQGELQNAMGASLVLLFLCGFLLLLGGILKGIAKRNSNDS</sequence>
<dbReference type="CDD" id="cd06261">
    <property type="entry name" value="TM_PBP2"/>
    <property type="match status" value="1"/>
</dbReference>